<evidence type="ECO:0000313" key="3">
    <source>
        <dbReference type="Proteomes" id="UP000256478"/>
    </source>
</evidence>
<evidence type="ECO:0000313" key="2">
    <source>
        <dbReference type="EMBL" id="REL27993.1"/>
    </source>
</evidence>
<evidence type="ECO:0000259" key="1">
    <source>
        <dbReference type="Pfam" id="PF00462"/>
    </source>
</evidence>
<dbReference type="GO" id="GO:0009055">
    <property type="term" value="F:electron transfer activity"/>
    <property type="evidence" value="ECO:0007669"/>
    <property type="project" value="TreeGrafter"/>
</dbReference>
<accession>A0A3E0TUC4</accession>
<dbReference type="Proteomes" id="UP000256478">
    <property type="component" value="Unassembled WGS sequence"/>
</dbReference>
<dbReference type="GO" id="GO:0045454">
    <property type="term" value="P:cell redox homeostasis"/>
    <property type="evidence" value="ECO:0007669"/>
    <property type="project" value="TreeGrafter"/>
</dbReference>
<organism evidence="2 3">
    <name type="scientific">Thalassotalea euphylliae</name>
    <dbReference type="NCBI Taxonomy" id="1655234"/>
    <lineage>
        <taxon>Bacteria</taxon>
        <taxon>Pseudomonadati</taxon>
        <taxon>Pseudomonadota</taxon>
        <taxon>Gammaproteobacteria</taxon>
        <taxon>Alteromonadales</taxon>
        <taxon>Colwelliaceae</taxon>
        <taxon>Thalassotalea</taxon>
    </lineage>
</organism>
<dbReference type="CDD" id="cd02976">
    <property type="entry name" value="NrdH"/>
    <property type="match status" value="1"/>
</dbReference>
<dbReference type="RefSeq" id="WP_116009056.1">
    <property type="nucleotide sequence ID" value="NZ_QUOU01000001.1"/>
</dbReference>
<dbReference type="SUPFAM" id="SSF52833">
    <property type="entry name" value="Thioredoxin-like"/>
    <property type="match status" value="1"/>
</dbReference>
<dbReference type="OrthoDB" id="9795531at2"/>
<dbReference type="PROSITE" id="PS51354">
    <property type="entry name" value="GLUTAREDOXIN_2"/>
    <property type="match status" value="1"/>
</dbReference>
<sequence length="75" mass="8736">MKRIVLYTMPRCPHCDTAKRYLDEHNIAYRLVNVKTPAGQKELHRLGFRAVPVLKIGDQLLNGFSIKDFKRLVKN</sequence>
<dbReference type="InterPro" id="IPR002109">
    <property type="entry name" value="Glutaredoxin"/>
</dbReference>
<feature type="domain" description="Glutaredoxin" evidence="1">
    <location>
        <begin position="4"/>
        <end position="60"/>
    </location>
</feature>
<dbReference type="PANTHER" id="PTHR34386">
    <property type="entry name" value="GLUTAREDOXIN"/>
    <property type="match status" value="1"/>
</dbReference>
<dbReference type="EMBL" id="QUOU01000001">
    <property type="protein sequence ID" value="REL27993.1"/>
    <property type="molecule type" value="Genomic_DNA"/>
</dbReference>
<proteinExistence type="predicted"/>
<reference evidence="2 3" key="1">
    <citation type="submission" date="2018-08" db="EMBL/GenBank/DDBJ databases">
        <title>Thalassotalea euphylliae genome.</title>
        <authorList>
            <person name="Summers S."/>
            <person name="Rice S.A."/>
            <person name="Freckelton M.L."/>
            <person name="Nedved B.T."/>
            <person name="Hadfield M.G."/>
        </authorList>
    </citation>
    <scope>NUCLEOTIDE SEQUENCE [LARGE SCALE GENOMIC DNA]</scope>
    <source>
        <strain evidence="2 3">H1</strain>
    </source>
</reference>
<dbReference type="Pfam" id="PF00462">
    <property type="entry name" value="Glutaredoxin"/>
    <property type="match status" value="1"/>
</dbReference>
<dbReference type="Gene3D" id="3.40.30.10">
    <property type="entry name" value="Glutaredoxin"/>
    <property type="match status" value="1"/>
</dbReference>
<name>A0A3E0TUC4_9GAMM</name>
<dbReference type="InterPro" id="IPR011767">
    <property type="entry name" value="GLR_AS"/>
</dbReference>
<dbReference type="InterPro" id="IPR036249">
    <property type="entry name" value="Thioredoxin-like_sf"/>
</dbReference>
<gene>
    <name evidence="2" type="ORF">DXX93_16440</name>
</gene>
<protein>
    <submittedName>
        <fullName evidence="2">Glutaredoxin family protein</fullName>
    </submittedName>
</protein>
<dbReference type="AlphaFoldDB" id="A0A3E0TUC4"/>
<comment type="caution">
    <text evidence="2">The sequence shown here is derived from an EMBL/GenBank/DDBJ whole genome shotgun (WGS) entry which is preliminary data.</text>
</comment>
<dbReference type="PROSITE" id="PS00195">
    <property type="entry name" value="GLUTAREDOXIN_1"/>
    <property type="match status" value="1"/>
</dbReference>
<dbReference type="PANTHER" id="PTHR34386:SF1">
    <property type="entry name" value="GLUTAREDOXIN-LIKE PROTEIN NRDH"/>
    <property type="match status" value="1"/>
</dbReference>
<dbReference type="InterPro" id="IPR051548">
    <property type="entry name" value="Grx-like_ET"/>
</dbReference>